<dbReference type="OrthoDB" id="405996at2759"/>
<accession>A0A550CMK3</accession>
<protein>
    <submittedName>
        <fullName evidence="3">SacI homology domain-containing protein</fullName>
    </submittedName>
</protein>
<dbReference type="AlphaFoldDB" id="A0A550CMK3"/>
<dbReference type="STRING" id="97359.A0A550CMK3"/>
<gene>
    <name evidence="3" type="ORF">BD626DRAFT_566662</name>
</gene>
<name>A0A550CMK3_9AGAR</name>
<sequence length="697" mass="79159">MKAVYDKLTLYITNEAFIFIPDHGRDSLTITRATGQVAFDQPGAQIPRTARRHPKTVHAIYGLISLSQSEYLIIATGRTLYPVPLLGHKVYRLHDFELIPINPLLSPDLTNNNQVHPVEAHLQALVKSHLSNGVFWASYTWDITTRLQAQWETREQRARSALYEVADDRFFWNKYPASRLIESGADLGSYILPILYGTVSIHEIPLSTLPRKSYIGLISRRSRYRAGTRYFRRGIDTEGHVANFVESEQILLAKNDQESGIPGSPFVGVHDFDDGWRGQPLQRSDVREALLRTDTRIYPLFWAEINTLRYKPDLVVMQLEETMGVLKTHLDEQLQLYSPHTDGSPTGKLDLINLVNHKGHEGPIKEAYEKAMAQASAANPNIRYEYFDFHNEEILRVSGKLFDIISICRLNFWYRYLHIPPSKAGSPEKLQNGVLRTNCMDNLDRTNVVQAALAKYALQKQLYDIAGLIKGEGVDDHEMLSATFREMWADHGDQIARAYGGSGALKSDFTRTNKRTRKGALEDGVKSVLRYLKNNFLDGPRQDAFDLMTGAYIPRQNPSSAMFLVSDKRDVVTRSMPAVAGFSFFMVCAGMTLPRTSDYSLLYYFILWFTIFLVSMTFIFIHGICYVSWPRLVSVKDVVFYDGPGFRKYWHGMGMDTKKVKSGVEAGLEKTAVLKSKPMLMMEKWTSGTSDGAKRVD</sequence>
<feature type="transmembrane region" description="Helical" evidence="1">
    <location>
        <begin position="601"/>
        <end position="629"/>
    </location>
</feature>
<evidence type="ECO:0000313" key="4">
    <source>
        <dbReference type="Proteomes" id="UP000320762"/>
    </source>
</evidence>
<dbReference type="InterPro" id="IPR002013">
    <property type="entry name" value="SAC_dom"/>
</dbReference>
<organism evidence="3 4">
    <name type="scientific">Schizophyllum amplum</name>
    <dbReference type="NCBI Taxonomy" id="97359"/>
    <lineage>
        <taxon>Eukaryota</taxon>
        <taxon>Fungi</taxon>
        <taxon>Dikarya</taxon>
        <taxon>Basidiomycota</taxon>
        <taxon>Agaricomycotina</taxon>
        <taxon>Agaricomycetes</taxon>
        <taxon>Agaricomycetidae</taxon>
        <taxon>Agaricales</taxon>
        <taxon>Schizophyllaceae</taxon>
        <taxon>Schizophyllum</taxon>
    </lineage>
</organism>
<keyword evidence="1" id="KW-0812">Transmembrane</keyword>
<comment type="caution">
    <text evidence="3">The sequence shown here is derived from an EMBL/GenBank/DDBJ whole genome shotgun (WGS) entry which is preliminary data.</text>
</comment>
<reference evidence="3 4" key="1">
    <citation type="journal article" date="2019" name="New Phytol.">
        <title>Comparative genomics reveals unique wood-decay strategies and fruiting body development in the Schizophyllaceae.</title>
        <authorList>
            <person name="Almasi E."/>
            <person name="Sahu N."/>
            <person name="Krizsan K."/>
            <person name="Balint B."/>
            <person name="Kovacs G.M."/>
            <person name="Kiss B."/>
            <person name="Cseklye J."/>
            <person name="Drula E."/>
            <person name="Henrissat B."/>
            <person name="Nagy I."/>
            <person name="Chovatia M."/>
            <person name="Adam C."/>
            <person name="LaButti K."/>
            <person name="Lipzen A."/>
            <person name="Riley R."/>
            <person name="Grigoriev I.V."/>
            <person name="Nagy L.G."/>
        </authorList>
    </citation>
    <scope>NUCLEOTIDE SEQUENCE [LARGE SCALE GENOMIC DNA]</scope>
    <source>
        <strain evidence="3 4">NL-1724</strain>
    </source>
</reference>
<dbReference type="GO" id="GO:0005783">
    <property type="term" value="C:endoplasmic reticulum"/>
    <property type="evidence" value="ECO:0007669"/>
    <property type="project" value="TreeGrafter"/>
</dbReference>
<dbReference type="PROSITE" id="PS50275">
    <property type="entry name" value="SAC"/>
    <property type="match status" value="1"/>
</dbReference>
<evidence type="ECO:0000256" key="1">
    <source>
        <dbReference type="SAM" id="Phobius"/>
    </source>
</evidence>
<evidence type="ECO:0000313" key="3">
    <source>
        <dbReference type="EMBL" id="TRM66025.1"/>
    </source>
</evidence>
<dbReference type="EMBL" id="VDMD01000004">
    <property type="protein sequence ID" value="TRM66025.1"/>
    <property type="molecule type" value="Genomic_DNA"/>
</dbReference>
<dbReference type="GO" id="GO:0043812">
    <property type="term" value="F:phosphatidylinositol-4-phosphate phosphatase activity"/>
    <property type="evidence" value="ECO:0007669"/>
    <property type="project" value="TreeGrafter"/>
</dbReference>
<dbReference type="Pfam" id="PF02383">
    <property type="entry name" value="Syja_N"/>
    <property type="match status" value="1"/>
</dbReference>
<dbReference type="Proteomes" id="UP000320762">
    <property type="component" value="Unassembled WGS sequence"/>
</dbReference>
<dbReference type="GO" id="GO:0046856">
    <property type="term" value="P:phosphatidylinositol dephosphorylation"/>
    <property type="evidence" value="ECO:0007669"/>
    <property type="project" value="TreeGrafter"/>
</dbReference>
<keyword evidence="4" id="KW-1185">Reference proteome</keyword>
<keyword evidence="1" id="KW-0472">Membrane</keyword>
<dbReference type="PANTHER" id="PTHR45662:SF2">
    <property type="entry name" value="PHOSPHATIDYLINOSITOL-3-PHOSPHATASE SAC1"/>
    <property type="match status" value="1"/>
</dbReference>
<evidence type="ECO:0000259" key="2">
    <source>
        <dbReference type="PROSITE" id="PS50275"/>
    </source>
</evidence>
<feature type="domain" description="SAC" evidence="2">
    <location>
        <begin position="126"/>
        <end position="501"/>
    </location>
</feature>
<keyword evidence="1" id="KW-1133">Transmembrane helix</keyword>
<feature type="transmembrane region" description="Helical" evidence="1">
    <location>
        <begin position="576"/>
        <end position="594"/>
    </location>
</feature>
<proteinExistence type="predicted"/>
<dbReference type="PANTHER" id="PTHR45662">
    <property type="entry name" value="PHOSPHATIDYLINOSITIDE PHOSPHATASE SAC1"/>
    <property type="match status" value="1"/>
</dbReference>